<dbReference type="AlphaFoldDB" id="A0A229RG84"/>
<dbReference type="SUPFAM" id="SSF109854">
    <property type="entry name" value="DinB/YfiT-like putative metalloenzymes"/>
    <property type="match status" value="1"/>
</dbReference>
<dbReference type="Proteomes" id="UP000215223">
    <property type="component" value="Unassembled WGS sequence"/>
</dbReference>
<keyword evidence="2" id="KW-1185">Reference proteome</keyword>
<dbReference type="Gene3D" id="1.20.120.450">
    <property type="entry name" value="dinb family like domain"/>
    <property type="match status" value="1"/>
</dbReference>
<evidence type="ECO:0000313" key="2">
    <source>
        <dbReference type="Proteomes" id="UP000215223"/>
    </source>
</evidence>
<gene>
    <name evidence="1" type="ORF">CFP71_38425</name>
</gene>
<protein>
    <submittedName>
        <fullName evidence="1">Mini-circle protein</fullName>
    </submittedName>
</protein>
<dbReference type="InterPro" id="IPR034660">
    <property type="entry name" value="DinB/YfiT-like"/>
</dbReference>
<organism evidence="1 2">
    <name type="scientific">Amycolatopsis thailandensis</name>
    <dbReference type="NCBI Taxonomy" id="589330"/>
    <lineage>
        <taxon>Bacteria</taxon>
        <taxon>Bacillati</taxon>
        <taxon>Actinomycetota</taxon>
        <taxon>Actinomycetes</taxon>
        <taxon>Pseudonocardiales</taxon>
        <taxon>Pseudonocardiaceae</taxon>
        <taxon>Amycolatopsis</taxon>
    </lineage>
</organism>
<dbReference type="InterPro" id="IPR007061">
    <property type="entry name" value="MST-like"/>
</dbReference>
<name>A0A229RG84_9PSEU</name>
<sequence length="175" mass="19402">MIAAMTWTAPEVTRPSGDTAADERVLLPSLLNWHRNTFLHKLAGLTGEQLAQASVPPSNLTLLGLVRHLAKVERFWFRLRYAGQDIGPLYDPALGKDHDFEVLDAEQAEKAYDVLLEEIRLADEAAAGGSLDDTFDLGDAPFSLRMLYIHMIGEYARHNGHADLIRERVDGHTGA</sequence>
<reference evidence="1 2" key="1">
    <citation type="submission" date="2017-07" db="EMBL/GenBank/DDBJ databases">
        <title>Amycolatopsis thailandensis Genome sequencing and assembly.</title>
        <authorList>
            <person name="Kaur N."/>
            <person name="Mayilraj S."/>
        </authorList>
    </citation>
    <scope>NUCLEOTIDE SEQUENCE [LARGE SCALE GENOMIC DNA]</scope>
    <source>
        <strain evidence="1 2">JCM 16380</strain>
    </source>
</reference>
<dbReference type="EMBL" id="NMQT01000166">
    <property type="protein sequence ID" value="OXM45595.1"/>
    <property type="molecule type" value="Genomic_DNA"/>
</dbReference>
<accession>A0A229RG84</accession>
<evidence type="ECO:0000313" key="1">
    <source>
        <dbReference type="EMBL" id="OXM45595.1"/>
    </source>
</evidence>
<comment type="caution">
    <text evidence="1">The sequence shown here is derived from an EMBL/GenBank/DDBJ whole genome shotgun (WGS) entry which is preliminary data.</text>
</comment>
<proteinExistence type="predicted"/>
<dbReference type="OrthoDB" id="4548523at2"/>
<dbReference type="Pfam" id="PF04978">
    <property type="entry name" value="MST"/>
    <property type="match status" value="1"/>
</dbReference>